<dbReference type="EMBL" id="JASNQZ010000004">
    <property type="protein sequence ID" value="KAL0957889.1"/>
    <property type="molecule type" value="Genomic_DNA"/>
</dbReference>
<reference evidence="2" key="1">
    <citation type="submission" date="2024-06" db="EMBL/GenBank/DDBJ databases">
        <title>Multi-omics analyses provide insights into the biosynthesis of the anticancer antibiotic pleurotin in Hohenbuehelia grisea.</title>
        <authorList>
            <person name="Weaver J.A."/>
            <person name="Alberti F."/>
        </authorList>
    </citation>
    <scope>NUCLEOTIDE SEQUENCE [LARGE SCALE GENOMIC DNA]</scope>
    <source>
        <strain evidence="2">T-177</strain>
    </source>
</reference>
<proteinExistence type="predicted"/>
<sequence length="380" mass="43004">MSDIRDMVKHVACAYLQNLSSALEELGFSDATAGKIESERLLDFDDVAKIATIDIRPTSITIYVTLQTEFDDHVKDILEYRTLNRSSRALFDTVSRLRHHPLLLFDLSSLAVMHHPLYLSRTMVARISTPGFALFLRHLHLSFSVIRPRSSSLPSLKKLSTPSKLATFFGALEDPRFSPSPMLLQQQELREYSFYACFAQLIKGTPLKEVSLTFVNAHAESLLSSLPPTLRKLSIGFEVVPRRKMPVGWELRGAAAARGAWSNLKRLETLHILDMDLGSFNEVVHFLHGFLVHVPQDHDWRRVTIKSVRIDLNISVLQDVFPEQWLELDAELFKFKHAKVLMSIDTDGRVLCDASAERLLPQSCAAGQVEFMDGAEWFDG</sequence>
<accession>A0ABR3JPZ7</accession>
<evidence type="ECO:0000313" key="2">
    <source>
        <dbReference type="Proteomes" id="UP001556367"/>
    </source>
</evidence>
<organism evidence="1 2">
    <name type="scientific">Hohenbuehelia grisea</name>
    <dbReference type="NCBI Taxonomy" id="104357"/>
    <lineage>
        <taxon>Eukaryota</taxon>
        <taxon>Fungi</taxon>
        <taxon>Dikarya</taxon>
        <taxon>Basidiomycota</taxon>
        <taxon>Agaricomycotina</taxon>
        <taxon>Agaricomycetes</taxon>
        <taxon>Agaricomycetidae</taxon>
        <taxon>Agaricales</taxon>
        <taxon>Pleurotineae</taxon>
        <taxon>Pleurotaceae</taxon>
        <taxon>Hohenbuehelia</taxon>
    </lineage>
</organism>
<keyword evidence="2" id="KW-1185">Reference proteome</keyword>
<comment type="caution">
    <text evidence="1">The sequence shown here is derived from an EMBL/GenBank/DDBJ whole genome shotgun (WGS) entry which is preliminary data.</text>
</comment>
<name>A0ABR3JPZ7_9AGAR</name>
<gene>
    <name evidence="1" type="ORF">HGRIS_000070</name>
</gene>
<evidence type="ECO:0000313" key="1">
    <source>
        <dbReference type="EMBL" id="KAL0957889.1"/>
    </source>
</evidence>
<protein>
    <submittedName>
        <fullName evidence="1">Uncharacterized protein</fullName>
    </submittedName>
</protein>
<dbReference type="Proteomes" id="UP001556367">
    <property type="component" value="Unassembled WGS sequence"/>
</dbReference>